<dbReference type="VEuPathDB" id="FungiDB:A1O7_05502"/>
<feature type="region of interest" description="Disordered" evidence="1">
    <location>
        <begin position="316"/>
        <end position="339"/>
    </location>
</feature>
<organism evidence="2 3">
    <name type="scientific">Cladophialophora yegresii CBS 114405</name>
    <dbReference type="NCBI Taxonomy" id="1182544"/>
    <lineage>
        <taxon>Eukaryota</taxon>
        <taxon>Fungi</taxon>
        <taxon>Dikarya</taxon>
        <taxon>Ascomycota</taxon>
        <taxon>Pezizomycotina</taxon>
        <taxon>Eurotiomycetes</taxon>
        <taxon>Chaetothyriomycetidae</taxon>
        <taxon>Chaetothyriales</taxon>
        <taxon>Herpotrichiellaceae</taxon>
        <taxon>Cladophialophora</taxon>
    </lineage>
</organism>
<feature type="compositionally biased region" description="Basic and acidic residues" evidence="1">
    <location>
        <begin position="216"/>
        <end position="225"/>
    </location>
</feature>
<dbReference type="AlphaFoldDB" id="W9VR98"/>
<feature type="region of interest" description="Disordered" evidence="1">
    <location>
        <begin position="171"/>
        <end position="301"/>
    </location>
</feature>
<dbReference type="GeneID" id="19180086"/>
<proteinExistence type="predicted"/>
<dbReference type="OrthoDB" id="4157873at2759"/>
<gene>
    <name evidence="2" type="ORF">A1O7_05502</name>
</gene>
<evidence type="ECO:0000313" key="2">
    <source>
        <dbReference type="EMBL" id="EXJ58078.1"/>
    </source>
</evidence>
<sequence length="364" mass="40881">MQTYYPEEDPYLSRSYGLNGKHVGKETFYNAEDAGWERCGPEDAEPAQASYDAFDAKADGWEMLGQNAQKSVHLGGLGIYDNIDAHAKVASRDPKSKQNDVVKGQTLSATRRADLNKAWEVVPHEPDWDMVNRKETREARRATKTDAPAAEDWVMYNKIPGAEEDTFEGRHCWAGEPVPPTSQSQTGMHEQTAIQTEQDVEPLPPLETTESLSQCSRERLLRSQKDGSQPQAQASQTTPAKPQHSSHKEHQSCFPSCHPTGHALKHNPLKQRPFSAEEKDLPFLAPPTPSQASTMQTSARPEYPHIIQNLRAASVMERESPQQNTAAAASEAAARRTDERFARTERVPFDWYGITYRANPRRYR</sequence>
<dbReference type="RefSeq" id="XP_007757701.1">
    <property type="nucleotide sequence ID" value="XM_007759511.1"/>
</dbReference>
<accession>W9VR98</accession>
<evidence type="ECO:0000256" key="1">
    <source>
        <dbReference type="SAM" id="MobiDB-lite"/>
    </source>
</evidence>
<feature type="compositionally biased region" description="Polar residues" evidence="1">
    <location>
        <begin position="290"/>
        <end position="299"/>
    </location>
</feature>
<evidence type="ECO:0000313" key="3">
    <source>
        <dbReference type="Proteomes" id="UP000019473"/>
    </source>
</evidence>
<feature type="compositionally biased region" description="Polar residues" evidence="1">
    <location>
        <begin position="181"/>
        <end position="197"/>
    </location>
</feature>
<comment type="caution">
    <text evidence="2">The sequence shown here is derived from an EMBL/GenBank/DDBJ whole genome shotgun (WGS) entry which is preliminary data.</text>
</comment>
<dbReference type="Proteomes" id="UP000019473">
    <property type="component" value="Unassembled WGS sequence"/>
</dbReference>
<dbReference type="HOGENOM" id="CLU_760778_0_0_1"/>
<keyword evidence="3" id="KW-1185">Reference proteome</keyword>
<feature type="compositionally biased region" description="Low complexity" evidence="1">
    <location>
        <begin position="228"/>
        <end position="243"/>
    </location>
</feature>
<dbReference type="EMBL" id="AMGW01000004">
    <property type="protein sequence ID" value="EXJ58078.1"/>
    <property type="molecule type" value="Genomic_DNA"/>
</dbReference>
<reference evidence="2 3" key="1">
    <citation type="submission" date="2013-03" db="EMBL/GenBank/DDBJ databases">
        <title>The Genome Sequence of Cladophialophora yegresii CBS 114405.</title>
        <authorList>
            <consortium name="The Broad Institute Genomics Platform"/>
            <person name="Cuomo C."/>
            <person name="de Hoog S."/>
            <person name="Gorbushina A."/>
            <person name="Walker B."/>
            <person name="Young S.K."/>
            <person name="Zeng Q."/>
            <person name="Gargeya S."/>
            <person name="Fitzgerald M."/>
            <person name="Haas B."/>
            <person name="Abouelleil A."/>
            <person name="Allen A.W."/>
            <person name="Alvarado L."/>
            <person name="Arachchi H.M."/>
            <person name="Berlin A.M."/>
            <person name="Chapman S.B."/>
            <person name="Gainer-Dewar J."/>
            <person name="Goldberg J."/>
            <person name="Griggs A."/>
            <person name="Gujja S."/>
            <person name="Hansen M."/>
            <person name="Howarth C."/>
            <person name="Imamovic A."/>
            <person name="Ireland A."/>
            <person name="Larimer J."/>
            <person name="McCowan C."/>
            <person name="Murphy C."/>
            <person name="Pearson M."/>
            <person name="Poon T.W."/>
            <person name="Priest M."/>
            <person name="Roberts A."/>
            <person name="Saif S."/>
            <person name="Shea T."/>
            <person name="Sisk P."/>
            <person name="Sykes S."/>
            <person name="Wortman J."/>
            <person name="Nusbaum C."/>
            <person name="Birren B."/>
        </authorList>
    </citation>
    <scope>NUCLEOTIDE SEQUENCE [LARGE SCALE GENOMIC DNA]</scope>
    <source>
        <strain evidence="2 3">CBS 114405</strain>
    </source>
</reference>
<protein>
    <submittedName>
        <fullName evidence="2">Uncharacterized protein</fullName>
    </submittedName>
</protein>
<name>W9VR98_9EURO</name>